<dbReference type="InterPro" id="IPR017896">
    <property type="entry name" value="4Fe4S_Fe-S-bd"/>
</dbReference>
<dbReference type="InterPro" id="IPR033947">
    <property type="entry name" value="ETF_alpha_N"/>
</dbReference>
<keyword evidence="6" id="KW-0408">Iron</keyword>
<dbReference type="SMART" id="SM00893">
    <property type="entry name" value="ETF"/>
    <property type="match status" value="1"/>
</dbReference>
<evidence type="ECO:0000256" key="9">
    <source>
        <dbReference type="ARBA" id="ARBA00068674"/>
    </source>
</evidence>
<reference evidence="12 13" key="1">
    <citation type="submission" date="2019-04" db="EMBL/GenBank/DDBJ databases">
        <title>Geobacter oryzae sp. nov., ferric-reducing bacteria isolated from paddy soil.</title>
        <authorList>
            <person name="Xu Z."/>
            <person name="Masuda Y."/>
            <person name="Itoh H."/>
            <person name="Senoo K."/>
        </authorList>
    </citation>
    <scope>NUCLEOTIDE SEQUENCE [LARGE SCALE GENOMIC DNA]</scope>
    <source>
        <strain evidence="12 13">Red111</strain>
    </source>
</reference>
<dbReference type="Pfam" id="PF00766">
    <property type="entry name" value="ETF_alpha"/>
    <property type="match status" value="1"/>
</dbReference>
<evidence type="ECO:0000256" key="7">
    <source>
        <dbReference type="ARBA" id="ARBA00023014"/>
    </source>
</evidence>
<name>A0A4S1CCK0_9BACT</name>
<dbReference type="InterPro" id="IPR001308">
    <property type="entry name" value="ETF_a/FixB"/>
</dbReference>
<evidence type="ECO:0000256" key="3">
    <source>
        <dbReference type="ARBA" id="ARBA00022723"/>
    </source>
</evidence>
<dbReference type="PROSITE" id="PS00198">
    <property type="entry name" value="4FE4S_FER_1"/>
    <property type="match status" value="1"/>
</dbReference>
<dbReference type="SUPFAM" id="SSF54862">
    <property type="entry name" value="4Fe-4S ferredoxins"/>
    <property type="match status" value="1"/>
</dbReference>
<keyword evidence="5" id="KW-0813">Transport</keyword>
<dbReference type="Gene3D" id="3.40.50.620">
    <property type="entry name" value="HUPs"/>
    <property type="match status" value="1"/>
</dbReference>
<dbReference type="SUPFAM" id="SSF52467">
    <property type="entry name" value="DHS-like NAD/FAD-binding domain"/>
    <property type="match status" value="1"/>
</dbReference>
<evidence type="ECO:0000256" key="8">
    <source>
        <dbReference type="ARBA" id="ARBA00025649"/>
    </source>
</evidence>
<accession>A0A4S1CCK0</accession>
<evidence type="ECO:0000256" key="2">
    <source>
        <dbReference type="ARBA" id="ARBA00022630"/>
    </source>
</evidence>
<dbReference type="PANTHER" id="PTHR43153">
    <property type="entry name" value="ELECTRON TRANSFER FLAVOPROTEIN ALPHA"/>
    <property type="match status" value="1"/>
</dbReference>
<dbReference type="GO" id="GO:0033539">
    <property type="term" value="P:fatty acid beta-oxidation using acyl-CoA dehydrogenase"/>
    <property type="evidence" value="ECO:0007669"/>
    <property type="project" value="TreeGrafter"/>
</dbReference>
<feature type="domain" description="4Fe-4S ferredoxin-type" evidence="11">
    <location>
        <begin position="44"/>
        <end position="73"/>
    </location>
</feature>
<evidence type="ECO:0000256" key="10">
    <source>
        <dbReference type="ARBA" id="ARBA00079299"/>
    </source>
</evidence>
<dbReference type="AlphaFoldDB" id="A0A4S1CCK0"/>
<evidence type="ECO:0000259" key="11">
    <source>
        <dbReference type="PROSITE" id="PS51379"/>
    </source>
</evidence>
<keyword evidence="2" id="KW-0285">Flavoprotein</keyword>
<dbReference type="CDD" id="cd01715">
    <property type="entry name" value="ETF_alpha"/>
    <property type="match status" value="1"/>
</dbReference>
<dbReference type="InterPro" id="IPR014730">
    <property type="entry name" value="ETF_a/b_N"/>
</dbReference>
<dbReference type="GO" id="GO:0009055">
    <property type="term" value="F:electron transfer activity"/>
    <property type="evidence" value="ECO:0007669"/>
    <property type="project" value="InterPro"/>
</dbReference>
<evidence type="ECO:0000256" key="1">
    <source>
        <dbReference type="ARBA" id="ARBA00005817"/>
    </source>
</evidence>
<proteinExistence type="inferred from homology"/>
<sequence length="442" mass="47189">MTDAVKPPKKPRGKAQLLENKCIACGARCQSACPVDAIQMNDAGEPIIDPSRCIGCVKCVKVCPVQAIEMAFTPEELRILQELAAASGGEVVEEDPEEAALKKKLAAYRGVWVFIEQTEGEAAKVSWELLGKGKELAQARKAPLCAVVMGDNVEKLCAEAFGYGAETVYLMDAPVLRHYRTEAYQKSLCALVEKYKPEVILMGATGLGRDLAGVVATILATGLTADCTGLSVDEKGNLMQTRPAFGGNIMATIVCDKFRPQMSTVRPHVMPMPEFDPRAKGEIVREPVPIAENDVQVKVLDILMDGGGSKVDIAGAEFIISGGRGMMAKENFSMLEELAEVLGGVVGASRSAVDAGWMPPDRQVGQTGKTVRPKVYIACGISGAIQHLVGMQDSDVVIAINRDPEAPIFEVASYGIVGDLFKVIPALTQKLRTLKAARSGAK</sequence>
<evidence type="ECO:0000313" key="12">
    <source>
        <dbReference type="EMBL" id="TGU70696.1"/>
    </source>
</evidence>
<comment type="function">
    <text evidence="8">The electron transfer flavoprotein serves as a specific electron acceptor for other dehydrogenases. It transfers the electrons to the main respiratory chain via ETF-ubiquinone oxidoreductase (ETF dehydrogenase).</text>
</comment>
<keyword evidence="4" id="KW-0274">FAD</keyword>
<dbReference type="InterPro" id="IPR029035">
    <property type="entry name" value="DHS-like_NAD/FAD-binding_dom"/>
</dbReference>
<dbReference type="GO" id="GO:0046872">
    <property type="term" value="F:metal ion binding"/>
    <property type="evidence" value="ECO:0007669"/>
    <property type="project" value="UniProtKB-KW"/>
</dbReference>
<keyword evidence="3" id="KW-0479">Metal-binding</keyword>
<keyword evidence="13" id="KW-1185">Reference proteome</keyword>
<dbReference type="Pfam" id="PF12838">
    <property type="entry name" value="Fer4_7"/>
    <property type="match status" value="1"/>
</dbReference>
<evidence type="ECO:0000256" key="4">
    <source>
        <dbReference type="ARBA" id="ARBA00022827"/>
    </source>
</evidence>
<comment type="caution">
    <text evidence="12">The sequence shown here is derived from an EMBL/GenBank/DDBJ whole genome shotgun (WGS) entry which is preliminary data.</text>
</comment>
<dbReference type="Gene3D" id="3.40.50.1220">
    <property type="entry name" value="TPP-binding domain"/>
    <property type="match status" value="1"/>
</dbReference>
<dbReference type="RefSeq" id="WP_135871948.1">
    <property type="nucleotide sequence ID" value="NZ_SRSC01000004.1"/>
</dbReference>
<dbReference type="InterPro" id="IPR017900">
    <property type="entry name" value="4Fe4S_Fe_S_CS"/>
</dbReference>
<dbReference type="Proteomes" id="UP000306416">
    <property type="component" value="Unassembled WGS sequence"/>
</dbReference>
<dbReference type="GO" id="GO:0050660">
    <property type="term" value="F:flavin adenine dinucleotide binding"/>
    <property type="evidence" value="ECO:0007669"/>
    <property type="project" value="InterPro"/>
</dbReference>
<dbReference type="PANTHER" id="PTHR43153:SF1">
    <property type="entry name" value="ELECTRON TRANSFER FLAVOPROTEIN SUBUNIT ALPHA, MITOCHONDRIAL"/>
    <property type="match status" value="1"/>
</dbReference>
<evidence type="ECO:0000256" key="6">
    <source>
        <dbReference type="ARBA" id="ARBA00023004"/>
    </source>
</evidence>
<keyword evidence="5" id="KW-0249">Electron transport</keyword>
<dbReference type="InterPro" id="IPR014731">
    <property type="entry name" value="ETF_asu_C"/>
</dbReference>
<evidence type="ECO:0000256" key="5">
    <source>
        <dbReference type="ARBA" id="ARBA00022982"/>
    </source>
</evidence>
<dbReference type="PROSITE" id="PS51379">
    <property type="entry name" value="4FE4S_FER_2"/>
    <property type="match status" value="2"/>
</dbReference>
<dbReference type="EMBL" id="SRSC01000004">
    <property type="protein sequence ID" value="TGU70696.1"/>
    <property type="molecule type" value="Genomic_DNA"/>
</dbReference>
<dbReference type="Pfam" id="PF01012">
    <property type="entry name" value="ETF"/>
    <property type="match status" value="1"/>
</dbReference>
<feature type="domain" description="4Fe-4S ferredoxin-type" evidence="11">
    <location>
        <begin position="13"/>
        <end position="43"/>
    </location>
</feature>
<protein>
    <recommendedName>
        <fullName evidence="9">Electron transfer flavoprotein subunit alpha</fullName>
    </recommendedName>
    <alternativeName>
        <fullName evidence="10">Electron transfer flavoprotein large subunit</fullName>
    </alternativeName>
</protein>
<keyword evidence="7" id="KW-0411">Iron-sulfur</keyword>
<evidence type="ECO:0000313" key="13">
    <source>
        <dbReference type="Proteomes" id="UP000306416"/>
    </source>
</evidence>
<dbReference type="Gene3D" id="3.30.70.20">
    <property type="match status" value="1"/>
</dbReference>
<dbReference type="FunFam" id="3.40.50.1220:FF:000001">
    <property type="entry name" value="Electron transfer flavoprotein, alpha subunit"/>
    <property type="match status" value="1"/>
</dbReference>
<organism evidence="12 13">
    <name type="scientific">Geomonas terrae</name>
    <dbReference type="NCBI Taxonomy" id="2562681"/>
    <lineage>
        <taxon>Bacteria</taxon>
        <taxon>Pseudomonadati</taxon>
        <taxon>Thermodesulfobacteriota</taxon>
        <taxon>Desulfuromonadia</taxon>
        <taxon>Geobacterales</taxon>
        <taxon>Geobacteraceae</taxon>
        <taxon>Geomonas</taxon>
    </lineage>
</organism>
<gene>
    <name evidence="12" type="ORF">E4633_16995</name>
</gene>
<dbReference type="GO" id="GO:0051536">
    <property type="term" value="F:iron-sulfur cluster binding"/>
    <property type="evidence" value="ECO:0007669"/>
    <property type="project" value="UniProtKB-KW"/>
</dbReference>
<dbReference type="InterPro" id="IPR014729">
    <property type="entry name" value="Rossmann-like_a/b/a_fold"/>
</dbReference>
<dbReference type="SUPFAM" id="SSF52402">
    <property type="entry name" value="Adenine nucleotide alpha hydrolases-like"/>
    <property type="match status" value="1"/>
</dbReference>
<comment type="similarity">
    <text evidence="1">Belongs to the ETF alpha-subunit/FixB family.</text>
</comment>